<keyword evidence="3" id="KW-1185">Reference proteome</keyword>
<evidence type="ECO:0000259" key="1">
    <source>
        <dbReference type="Pfam" id="PF01936"/>
    </source>
</evidence>
<dbReference type="AlphaFoldDB" id="A0A1Y2A8X5"/>
<evidence type="ECO:0000313" key="3">
    <source>
        <dbReference type="Proteomes" id="UP000193144"/>
    </source>
</evidence>
<dbReference type="EMBL" id="MCFA01000004">
    <property type="protein sequence ID" value="ORY18982.1"/>
    <property type="molecule type" value="Genomic_DNA"/>
</dbReference>
<gene>
    <name evidence="2" type="ORF">BCR34DRAFT_553045</name>
</gene>
<dbReference type="Pfam" id="PF01936">
    <property type="entry name" value="NYN"/>
    <property type="match status" value="1"/>
</dbReference>
<dbReference type="GO" id="GO:0004540">
    <property type="term" value="F:RNA nuclease activity"/>
    <property type="evidence" value="ECO:0007669"/>
    <property type="project" value="InterPro"/>
</dbReference>
<name>A0A1Y2A8X5_9PLEO</name>
<proteinExistence type="predicted"/>
<organism evidence="2 3">
    <name type="scientific">Clohesyomyces aquaticus</name>
    <dbReference type="NCBI Taxonomy" id="1231657"/>
    <lineage>
        <taxon>Eukaryota</taxon>
        <taxon>Fungi</taxon>
        <taxon>Dikarya</taxon>
        <taxon>Ascomycota</taxon>
        <taxon>Pezizomycotina</taxon>
        <taxon>Dothideomycetes</taxon>
        <taxon>Pleosporomycetidae</taxon>
        <taxon>Pleosporales</taxon>
        <taxon>Lindgomycetaceae</taxon>
        <taxon>Clohesyomyces</taxon>
    </lineage>
</organism>
<sequence>MTTAPTQEVHIYIDNSNVYIEGQKSYSSNRNDNAAWRYDVNRLRDVLCNHSDLFVDWKSGASSQTTLYGSEPPPGDLWLALESQDVKVVKYVRHPFSGKEKKVDAKMVADITEQATIDQVLNVPSEFIIVTGDADIYPAVEKVIEKGFRAHVWSWRTSSSKEYQNQWDESGRQTLSVHFLDNYRDQFESQKVQQMCGWRKYCNKALGCKYLHPQDDLAYFAKHQGSKPAYRYRACKFGEKCNKKDTCLFFHNETERLCPTCDATGQGHGELGSPEWQRFHGAISSN</sequence>
<dbReference type="STRING" id="1231657.A0A1Y2A8X5"/>
<evidence type="ECO:0000313" key="2">
    <source>
        <dbReference type="EMBL" id="ORY18982.1"/>
    </source>
</evidence>
<dbReference type="InterPro" id="IPR021139">
    <property type="entry name" value="NYN"/>
</dbReference>
<dbReference type="OrthoDB" id="2311180at2759"/>
<accession>A0A1Y2A8X5</accession>
<feature type="domain" description="NYN" evidence="1">
    <location>
        <begin position="10"/>
        <end position="168"/>
    </location>
</feature>
<reference evidence="2 3" key="1">
    <citation type="submission" date="2016-07" db="EMBL/GenBank/DDBJ databases">
        <title>Pervasive Adenine N6-methylation of Active Genes in Fungi.</title>
        <authorList>
            <consortium name="DOE Joint Genome Institute"/>
            <person name="Mondo S.J."/>
            <person name="Dannebaum R.O."/>
            <person name="Kuo R.C."/>
            <person name="Labutti K."/>
            <person name="Haridas S."/>
            <person name="Kuo A."/>
            <person name="Salamov A."/>
            <person name="Ahrendt S.R."/>
            <person name="Lipzen A."/>
            <person name="Sullivan W."/>
            <person name="Andreopoulos W.B."/>
            <person name="Clum A."/>
            <person name="Lindquist E."/>
            <person name="Daum C."/>
            <person name="Ramamoorthy G.K."/>
            <person name="Gryganskyi A."/>
            <person name="Culley D."/>
            <person name="Magnuson J.K."/>
            <person name="James T.Y."/>
            <person name="O'Malley M.A."/>
            <person name="Stajich J.E."/>
            <person name="Spatafora J.W."/>
            <person name="Visel A."/>
            <person name="Grigoriev I.V."/>
        </authorList>
    </citation>
    <scope>NUCLEOTIDE SEQUENCE [LARGE SCALE GENOMIC DNA]</scope>
    <source>
        <strain evidence="2 3">CBS 115471</strain>
    </source>
</reference>
<dbReference type="Proteomes" id="UP000193144">
    <property type="component" value="Unassembled WGS sequence"/>
</dbReference>
<protein>
    <recommendedName>
        <fullName evidence="1">NYN domain-containing protein</fullName>
    </recommendedName>
</protein>
<comment type="caution">
    <text evidence="2">The sequence shown here is derived from an EMBL/GenBank/DDBJ whole genome shotgun (WGS) entry which is preliminary data.</text>
</comment>
<dbReference type="Gene3D" id="3.40.50.1010">
    <property type="entry name" value="5'-nuclease"/>
    <property type="match status" value="1"/>
</dbReference>